<evidence type="ECO:0000313" key="4">
    <source>
        <dbReference type="EMBL" id="KAK7248588.1"/>
    </source>
</evidence>
<dbReference type="InterPro" id="IPR018488">
    <property type="entry name" value="cNMP-bd_CS"/>
</dbReference>
<dbReference type="Gene3D" id="1.10.167.10">
    <property type="entry name" value="Regulator of G-protein Signalling 4, domain 2"/>
    <property type="match status" value="1"/>
</dbReference>
<evidence type="ECO:0000259" key="3">
    <source>
        <dbReference type="PROSITE" id="PS50132"/>
    </source>
</evidence>
<dbReference type="SUPFAM" id="SSF51206">
    <property type="entry name" value="cAMP-binding domain-like"/>
    <property type="match status" value="2"/>
</dbReference>
<feature type="domain" description="Cyclic nucleotide-binding" evidence="2">
    <location>
        <begin position="429"/>
        <end position="529"/>
    </location>
</feature>
<dbReference type="Pfam" id="PF00615">
    <property type="entry name" value="RGS"/>
    <property type="match status" value="1"/>
</dbReference>
<evidence type="ECO:0000259" key="2">
    <source>
        <dbReference type="PROSITE" id="PS50042"/>
    </source>
</evidence>
<evidence type="ECO:0008006" key="6">
    <source>
        <dbReference type="Google" id="ProtNLM"/>
    </source>
</evidence>
<gene>
    <name evidence="4" type="ORF">SO694_00167016</name>
</gene>
<dbReference type="CDD" id="cd00038">
    <property type="entry name" value="CAP_ED"/>
    <property type="match status" value="2"/>
</dbReference>
<accession>A0ABR1G614</accession>
<evidence type="ECO:0000256" key="1">
    <source>
        <dbReference type="SAM" id="MobiDB-lite"/>
    </source>
</evidence>
<proteinExistence type="predicted"/>
<dbReference type="InterPro" id="IPR014710">
    <property type="entry name" value="RmlC-like_jellyroll"/>
</dbReference>
<dbReference type="InterPro" id="IPR036305">
    <property type="entry name" value="RGS_sf"/>
</dbReference>
<name>A0ABR1G614_AURAN</name>
<dbReference type="SUPFAM" id="SSF48097">
    <property type="entry name" value="Regulator of G-protein signaling, RGS"/>
    <property type="match status" value="1"/>
</dbReference>
<dbReference type="EMBL" id="JBBJCI010000091">
    <property type="protein sequence ID" value="KAK7248588.1"/>
    <property type="molecule type" value="Genomic_DNA"/>
</dbReference>
<dbReference type="InterPro" id="IPR018490">
    <property type="entry name" value="cNMP-bd_dom_sf"/>
</dbReference>
<feature type="domain" description="RGS" evidence="3">
    <location>
        <begin position="549"/>
        <end position="662"/>
    </location>
</feature>
<dbReference type="Pfam" id="PF00027">
    <property type="entry name" value="cNMP_binding"/>
    <property type="match status" value="1"/>
</dbReference>
<sequence length="675" mass="72739">MAKVSPVGVDDLLRDRIAPKHAVLFDSAVRTASNQSPFGGVAPFFELRTVKRGSIFARNVMRRDDLYFVVGGEVDLVVKPEEKKKGRFSALFGKTPEPKVLKQVGRNDIMGMMELVQSVDARKTLTASREKAHQTDVVVPRRTKSADLLVLSVENFLAMRDGAEATAKAFCGNVDRMSRTSTIEWLGKTSFLQSLSHPQLELVSSIARFKSCVPEQTVIEQGAPTRAFYIVLHGNLRVTCGAPRQKSRLVVERASRKISGGGCDDAPAHPAKKKKNSISGNLAALMGKHPKPEEDEAAGARLKEGEVVVGAIAQGGFFGESSLLDALAAVAAPPPTPVERVTGRGRRSSLAAGGRGLAGSAGEAETRRVTERLPRATASVVATEETLLLVFDAIEFVTAISEYPEAATQVQDAVKLRMAGQLQTLALPIFASFDTHQLSLFTQTMKVTTFAAGTHIFEFGDSGEDFYILLQGEITIIGEDGKPLVTLHEKGDYFGEVALIRSEPRSASVVTATSATVAVVKGATFRDLFLTSPAAAAEFEIKAMREKASAAAVLTHPSTAPLFKVFLDGDLASENYQCWDAIADYRAVCHAAASGRPEIHAAAQAVYDAYVDQASETCVNISHKLVRQLKKRVVEAGPADAPLDADAFEGVEAEINKMLKGNMMRFCNQDEYKIN</sequence>
<dbReference type="InterPro" id="IPR000595">
    <property type="entry name" value="cNMP-bd_dom"/>
</dbReference>
<feature type="domain" description="Cyclic nucleotide-binding" evidence="2">
    <location>
        <begin position="64"/>
        <end position="127"/>
    </location>
</feature>
<dbReference type="Proteomes" id="UP001363151">
    <property type="component" value="Unassembled WGS sequence"/>
</dbReference>
<dbReference type="PROSITE" id="PS50042">
    <property type="entry name" value="CNMP_BINDING_3"/>
    <property type="match status" value="3"/>
</dbReference>
<dbReference type="PANTHER" id="PTHR23011">
    <property type="entry name" value="CYCLIC NUCLEOTIDE-BINDING DOMAIN CONTAINING PROTEIN"/>
    <property type="match status" value="1"/>
</dbReference>
<keyword evidence="5" id="KW-1185">Reference proteome</keyword>
<organism evidence="4 5">
    <name type="scientific">Aureococcus anophagefferens</name>
    <name type="common">Harmful bloom alga</name>
    <dbReference type="NCBI Taxonomy" id="44056"/>
    <lineage>
        <taxon>Eukaryota</taxon>
        <taxon>Sar</taxon>
        <taxon>Stramenopiles</taxon>
        <taxon>Ochrophyta</taxon>
        <taxon>Pelagophyceae</taxon>
        <taxon>Pelagomonadales</taxon>
        <taxon>Pelagomonadaceae</taxon>
        <taxon>Aureococcus</taxon>
    </lineage>
</organism>
<dbReference type="InterPro" id="IPR044926">
    <property type="entry name" value="RGS_subdomain_2"/>
</dbReference>
<dbReference type="PRINTS" id="PR00103">
    <property type="entry name" value="CAMPKINASE"/>
</dbReference>
<dbReference type="SMART" id="SM00100">
    <property type="entry name" value="cNMP"/>
    <property type="match status" value="2"/>
</dbReference>
<feature type="region of interest" description="Disordered" evidence="1">
    <location>
        <begin position="334"/>
        <end position="367"/>
    </location>
</feature>
<protein>
    <recommendedName>
        <fullName evidence="6">Cyclic nucleotide-binding domain-containing protein</fullName>
    </recommendedName>
</protein>
<dbReference type="PANTHER" id="PTHR23011:SF28">
    <property type="entry name" value="CYCLIC NUCLEOTIDE-BINDING DOMAIN CONTAINING PROTEIN"/>
    <property type="match status" value="1"/>
</dbReference>
<comment type="caution">
    <text evidence="4">The sequence shown here is derived from an EMBL/GenBank/DDBJ whole genome shotgun (WGS) entry which is preliminary data.</text>
</comment>
<dbReference type="InterPro" id="IPR016137">
    <property type="entry name" value="RGS"/>
</dbReference>
<feature type="domain" description="Cyclic nucleotide-binding" evidence="2">
    <location>
        <begin position="191"/>
        <end position="239"/>
    </location>
</feature>
<dbReference type="Gene3D" id="2.60.120.10">
    <property type="entry name" value="Jelly Rolls"/>
    <property type="match status" value="3"/>
</dbReference>
<reference evidence="4 5" key="1">
    <citation type="submission" date="2024-03" db="EMBL/GenBank/DDBJ databases">
        <title>Aureococcus anophagefferens CCMP1851 and Kratosvirus quantuckense: Draft genome of a second virus-susceptible host strain in the model system.</title>
        <authorList>
            <person name="Chase E."/>
            <person name="Truchon A.R."/>
            <person name="Schepens W."/>
            <person name="Wilhelm S.W."/>
        </authorList>
    </citation>
    <scope>NUCLEOTIDE SEQUENCE [LARGE SCALE GENOMIC DNA]</scope>
    <source>
        <strain evidence="4 5">CCMP1851</strain>
    </source>
</reference>
<evidence type="ECO:0000313" key="5">
    <source>
        <dbReference type="Proteomes" id="UP001363151"/>
    </source>
</evidence>
<dbReference type="PROSITE" id="PS50132">
    <property type="entry name" value="RGS"/>
    <property type="match status" value="1"/>
</dbReference>
<dbReference type="PROSITE" id="PS00889">
    <property type="entry name" value="CNMP_BINDING_2"/>
    <property type="match status" value="1"/>
</dbReference>
<dbReference type="SMART" id="SM00315">
    <property type="entry name" value="RGS"/>
    <property type="match status" value="1"/>
</dbReference>